<dbReference type="Gene3D" id="3.40.50.360">
    <property type="match status" value="1"/>
</dbReference>
<dbReference type="SUPFAM" id="SSF52343">
    <property type="entry name" value="Ferredoxin reductase-like, C-terminal NADP-linked domain"/>
    <property type="match status" value="1"/>
</dbReference>
<name>A0A4V6RQP0_9EURO</name>
<dbReference type="InterPro" id="IPR003097">
    <property type="entry name" value="CysJ-like_FAD-binding"/>
</dbReference>
<feature type="domain" description="Flavodoxin-like" evidence="9">
    <location>
        <begin position="144"/>
        <end position="290"/>
    </location>
</feature>
<dbReference type="AlphaFoldDB" id="A0A4V6RQP0"/>
<organism evidence="11 12">
    <name type="scientific">Aspergillus tanneri</name>
    <dbReference type="NCBI Taxonomy" id="1220188"/>
    <lineage>
        <taxon>Eukaryota</taxon>
        <taxon>Fungi</taxon>
        <taxon>Dikarya</taxon>
        <taxon>Ascomycota</taxon>
        <taxon>Pezizomycotina</taxon>
        <taxon>Eurotiomycetes</taxon>
        <taxon>Eurotiomycetidae</taxon>
        <taxon>Eurotiales</taxon>
        <taxon>Aspergillaceae</taxon>
        <taxon>Aspergillus</taxon>
        <taxon>Aspergillus subgen. Circumdati</taxon>
    </lineage>
</organism>
<dbReference type="Proteomes" id="UP000308092">
    <property type="component" value="Unassembled WGS sequence"/>
</dbReference>
<dbReference type="InterPro" id="IPR017927">
    <property type="entry name" value="FAD-bd_FR_type"/>
</dbReference>
<keyword evidence="5" id="KW-0274">FAD</keyword>
<dbReference type="InterPro" id="IPR017938">
    <property type="entry name" value="Riboflavin_synthase-like_b-brl"/>
</dbReference>
<evidence type="ECO:0000259" key="9">
    <source>
        <dbReference type="PROSITE" id="PS50902"/>
    </source>
</evidence>
<dbReference type="Gene3D" id="2.40.30.10">
    <property type="entry name" value="Translation factors"/>
    <property type="match status" value="1"/>
</dbReference>
<gene>
    <name evidence="11" type="ORF">EYZ11_011011</name>
</gene>
<dbReference type="Gene3D" id="3.40.50.80">
    <property type="entry name" value="Nucleotide-binding domain of ferredoxin-NADP reductase (FNR) module"/>
    <property type="match status" value="1"/>
</dbReference>
<dbReference type="Gene3D" id="1.20.990.10">
    <property type="entry name" value="NADPH-cytochrome p450 Reductase, Chain A, domain 3"/>
    <property type="match status" value="1"/>
</dbReference>
<dbReference type="EMBL" id="SOSA01000639">
    <property type="protein sequence ID" value="THC89544.1"/>
    <property type="molecule type" value="Genomic_DNA"/>
</dbReference>
<dbReference type="STRING" id="1220188.A0A4V6RQP0"/>
<evidence type="ECO:0000313" key="11">
    <source>
        <dbReference type="EMBL" id="THC89544.1"/>
    </source>
</evidence>
<evidence type="ECO:0000313" key="12">
    <source>
        <dbReference type="Proteomes" id="UP000308092"/>
    </source>
</evidence>
<dbReference type="PROSITE" id="PS51384">
    <property type="entry name" value="FAD_FR"/>
    <property type="match status" value="1"/>
</dbReference>
<dbReference type="InterPro" id="IPR001709">
    <property type="entry name" value="Flavoprot_Pyr_Nucl_cyt_Rdtase"/>
</dbReference>
<dbReference type="InterPro" id="IPR001433">
    <property type="entry name" value="OxRdtase_FAD/NAD-bd"/>
</dbReference>
<evidence type="ECO:0008006" key="13">
    <source>
        <dbReference type="Google" id="ProtNLM"/>
    </source>
</evidence>
<proteinExistence type="predicted"/>
<dbReference type="GO" id="GO:0050660">
    <property type="term" value="F:flavin adenine dinucleotide binding"/>
    <property type="evidence" value="ECO:0007669"/>
    <property type="project" value="TreeGrafter"/>
</dbReference>
<evidence type="ECO:0000256" key="6">
    <source>
        <dbReference type="ARBA" id="ARBA00022857"/>
    </source>
</evidence>
<dbReference type="VEuPathDB" id="FungiDB:EYZ11_011011"/>
<evidence type="ECO:0000256" key="2">
    <source>
        <dbReference type="ARBA" id="ARBA00001974"/>
    </source>
</evidence>
<accession>A0A4V6RQP0</accession>
<keyword evidence="4" id="KW-0288">FMN</keyword>
<dbReference type="SUPFAM" id="SSF52218">
    <property type="entry name" value="Flavoproteins"/>
    <property type="match status" value="1"/>
</dbReference>
<dbReference type="InterPro" id="IPR001094">
    <property type="entry name" value="Flavdoxin-like"/>
</dbReference>
<keyword evidence="12" id="KW-1185">Reference proteome</keyword>
<comment type="catalytic activity">
    <reaction evidence="8">
        <text>2 oxidized [cytochrome P450] + NADPH = 2 reduced [cytochrome P450] + NADP(+) + H(+)</text>
        <dbReference type="Rhea" id="RHEA:24040"/>
        <dbReference type="Rhea" id="RHEA-COMP:14627"/>
        <dbReference type="Rhea" id="RHEA-COMP:14628"/>
        <dbReference type="ChEBI" id="CHEBI:15378"/>
        <dbReference type="ChEBI" id="CHEBI:55376"/>
        <dbReference type="ChEBI" id="CHEBI:57783"/>
        <dbReference type="ChEBI" id="CHEBI:58349"/>
        <dbReference type="ChEBI" id="CHEBI:60344"/>
        <dbReference type="EC" id="1.6.2.4"/>
    </reaction>
</comment>
<dbReference type="GO" id="GO:0003958">
    <property type="term" value="F:NADPH-hemoprotein reductase activity"/>
    <property type="evidence" value="ECO:0007669"/>
    <property type="project" value="UniProtKB-EC"/>
</dbReference>
<keyword evidence="6" id="KW-0521">NADP</keyword>
<evidence type="ECO:0000256" key="7">
    <source>
        <dbReference type="ARBA" id="ARBA00023002"/>
    </source>
</evidence>
<dbReference type="Pfam" id="PF00175">
    <property type="entry name" value="NAD_binding_1"/>
    <property type="match status" value="1"/>
</dbReference>
<reference evidence="11 12" key="1">
    <citation type="submission" date="2019-03" db="EMBL/GenBank/DDBJ databases">
        <title>The genome sequence of a newly discovered highly antifungal drug resistant Aspergillus species, Aspergillus tanneri NIH 1004.</title>
        <authorList>
            <person name="Mounaud S."/>
            <person name="Singh I."/>
            <person name="Joardar V."/>
            <person name="Pakala S."/>
            <person name="Pakala S."/>
            <person name="Venepally P."/>
            <person name="Hoover J."/>
            <person name="Nierman W."/>
            <person name="Chung J."/>
            <person name="Losada L."/>
        </authorList>
    </citation>
    <scope>NUCLEOTIDE SEQUENCE [LARGE SCALE GENOMIC DNA]</scope>
    <source>
        <strain evidence="11 12">NIH1004</strain>
    </source>
</reference>
<evidence type="ECO:0000256" key="1">
    <source>
        <dbReference type="ARBA" id="ARBA00001917"/>
    </source>
</evidence>
<dbReference type="PRINTS" id="PR00369">
    <property type="entry name" value="FLAVODOXIN"/>
</dbReference>
<dbReference type="InterPro" id="IPR039261">
    <property type="entry name" value="FNR_nucleotide-bd"/>
</dbReference>
<comment type="cofactor">
    <cofactor evidence="1">
        <name>FMN</name>
        <dbReference type="ChEBI" id="CHEBI:58210"/>
    </cofactor>
</comment>
<dbReference type="PROSITE" id="PS50902">
    <property type="entry name" value="FLAVODOXIN_LIKE"/>
    <property type="match status" value="1"/>
</dbReference>
<dbReference type="GO" id="GO:0005829">
    <property type="term" value="C:cytosol"/>
    <property type="evidence" value="ECO:0007669"/>
    <property type="project" value="TreeGrafter"/>
</dbReference>
<evidence type="ECO:0000259" key="10">
    <source>
        <dbReference type="PROSITE" id="PS51384"/>
    </source>
</evidence>
<dbReference type="InterPro" id="IPR029039">
    <property type="entry name" value="Flavoprotein-like_sf"/>
</dbReference>
<evidence type="ECO:0000256" key="3">
    <source>
        <dbReference type="ARBA" id="ARBA00022630"/>
    </source>
</evidence>
<evidence type="ECO:0000256" key="4">
    <source>
        <dbReference type="ARBA" id="ARBA00022643"/>
    </source>
</evidence>
<dbReference type="InterPro" id="IPR008254">
    <property type="entry name" value="Flavodoxin/NO_synth"/>
</dbReference>
<dbReference type="PANTHER" id="PTHR19384">
    <property type="entry name" value="NITRIC OXIDE SYNTHASE-RELATED"/>
    <property type="match status" value="1"/>
</dbReference>
<evidence type="ECO:0000256" key="8">
    <source>
        <dbReference type="ARBA" id="ARBA00049342"/>
    </source>
</evidence>
<dbReference type="GO" id="GO:0010181">
    <property type="term" value="F:FMN binding"/>
    <property type="evidence" value="ECO:0007669"/>
    <property type="project" value="InterPro"/>
</dbReference>
<evidence type="ECO:0000256" key="5">
    <source>
        <dbReference type="ARBA" id="ARBA00022827"/>
    </source>
</evidence>
<protein>
    <recommendedName>
        <fullName evidence="13">NADPH--hemoprotein reductase</fullName>
    </recommendedName>
</protein>
<dbReference type="PRINTS" id="PR00371">
    <property type="entry name" value="FPNCR"/>
</dbReference>
<dbReference type="Pfam" id="PF00667">
    <property type="entry name" value="FAD_binding_1"/>
    <property type="match status" value="1"/>
</dbReference>
<keyword evidence="7" id="KW-0560">Oxidoreductase</keyword>
<comment type="caution">
    <text evidence="11">The sequence shown here is derived from an EMBL/GenBank/DDBJ whole genome shotgun (WGS) entry which is preliminary data.</text>
</comment>
<dbReference type="InterPro" id="IPR023173">
    <property type="entry name" value="NADPH_Cyt_P450_Rdtase_alpha"/>
</dbReference>
<dbReference type="Pfam" id="PF00258">
    <property type="entry name" value="Flavodoxin_1"/>
    <property type="match status" value="1"/>
</dbReference>
<dbReference type="SUPFAM" id="SSF63380">
    <property type="entry name" value="Riboflavin synthase domain-like"/>
    <property type="match status" value="1"/>
</dbReference>
<feature type="domain" description="FAD-binding FR-type" evidence="10">
    <location>
        <begin position="340"/>
        <end position="582"/>
    </location>
</feature>
<dbReference type="PANTHER" id="PTHR19384:SF108">
    <property type="entry name" value="NADPH--CYTOCHROME P450 REDUCTASE"/>
    <property type="match status" value="1"/>
</dbReference>
<comment type="cofactor">
    <cofactor evidence="2">
        <name>FAD</name>
        <dbReference type="ChEBI" id="CHEBI:57692"/>
    </cofactor>
</comment>
<keyword evidence="3" id="KW-0285">Flavoprotein</keyword>
<sequence length="736" mass="82338">MEVGTTELSPNRVKVPVSRRSCRDQEVSPYPRLKVGPYIILNTVKGWEALQHLMVIQVQDSIMKHVSMLTHLDGPQTWDWAEWDLVLAVGLFTLVLVIVLHDSSLFNKDPFAHIWYEYPQGEKQAQNEAETNIATALNVQGKDIVIFYGTQSGTSYELAKLLGRNISQRFSKPVLVADLSDYDCNSLAEIPATKAALFILSTYGEGDPPDNAIKYDEWLQGLAGKSCLVNLRFAILGLGNSNYKHYNRFAIKAHNALQNAGAVPVLDLFLADDAQGLTQEGFISWKINLFGKFVQELGIVERPKAYEPVFKIESSSDVQGEKVVMYRPIDVQIQSKSGSSMIYSAAVASLYNITPKAARTTLHVDVDITNEPKLKYSVGDHLAVWPENPAPEIRHLSEILGLSEAEIHRPVTIRSEDTDTQILWPQPVTLHALFKHHLDIVGLVSRDLIMGLKQFSDNTAAKHALDEMARDYRRMCTTRRMTLASVLQSTSSDVPWNVPLSFVLENLRPLKPRYYSIASTPAVNPRKISFTVAVKHIDLSSGEILRGLASNYFLGMQQPSEAIATAQVGLWCSVQKSKFKPPVSPLQPMIMVANGSGIAPFLGFLRHRLRSFQLRGEVGRMMLFYGCQNEDMHLYKSDIEDIQAVFGGQLQVIVAYSRTGGGYVQNQIRALNAPTTELLYNAKANVYICGSTAMARKVREELLAMIRSHEGLTEQQAQQFEATQLRMKKWQLDVWG</sequence>